<keyword evidence="8" id="KW-0560">Oxidoreductase</keyword>
<evidence type="ECO:0000256" key="7">
    <source>
        <dbReference type="ARBA" id="ARBA00022919"/>
    </source>
</evidence>
<evidence type="ECO:0000313" key="17">
    <source>
        <dbReference type="EMBL" id="QBM90646.1"/>
    </source>
</evidence>
<keyword evidence="7" id="KW-0746">Sphingolipid metabolism</keyword>
<evidence type="ECO:0000256" key="5">
    <source>
        <dbReference type="ARBA" id="ARBA00022824"/>
    </source>
</evidence>
<dbReference type="Pfam" id="PF00106">
    <property type="entry name" value="adh_short"/>
    <property type="match status" value="1"/>
</dbReference>
<keyword evidence="5" id="KW-0256">Endoplasmic reticulum</keyword>
<dbReference type="GO" id="GO:0030148">
    <property type="term" value="P:sphingolipid biosynthetic process"/>
    <property type="evidence" value="ECO:0007669"/>
    <property type="project" value="InterPro"/>
</dbReference>
<comment type="catalytic activity">
    <reaction evidence="15">
        <text>sphinganine + NADP(+) = 3-oxosphinganine + NADPH + H(+)</text>
        <dbReference type="Rhea" id="RHEA:22640"/>
        <dbReference type="ChEBI" id="CHEBI:15378"/>
        <dbReference type="ChEBI" id="CHEBI:57783"/>
        <dbReference type="ChEBI" id="CHEBI:57817"/>
        <dbReference type="ChEBI" id="CHEBI:58299"/>
        <dbReference type="ChEBI" id="CHEBI:58349"/>
        <dbReference type="EC" id="1.1.1.102"/>
    </reaction>
    <physiologicalReaction direction="right-to-left" evidence="15">
        <dbReference type="Rhea" id="RHEA:22642"/>
    </physiologicalReaction>
</comment>
<evidence type="ECO:0000256" key="4">
    <source>
        <dbReference type="ARBA" id="ARBA00006484"/>
    </source>
</evidence>
<evidence type="ECO:0000256" key="6">
    <source>
        <dbReference type="ARBA" id="ARBA00022857"/>
    </source>
</evidence>
<dbReference type="InterPro" id="IPR045022">
    <property type="entry name" value="KDSR-like"/>
</dbReference>
<evidence type="ECO:0000256" key="10">
    <source>
        <dbReference type="ARBA" id="ARBA00026112"/>
    </source>
</evidence>
<organism evidence="17 18">
    <name type="scientific">Metschnikowia aff. pulcherrima</name>
    <dbReference type="NCBI Taxonomy" id="2163413"/>
    <lineage>
        <taxon>Eukaryota</taxon>
        <taxon>Fungi</taxon>
        <taxon>Dikarya</taxon>
        <taxon>Ascomycota</taxon>
        <taxon>Saccharomycotina</taxon>
        <taxon>Pichiomycetes</taxon>
        <taxon>Metschnikowiaceae</taxon>
        <taxon>Metschnikowia</taxon>
    </lineage>
</organism>
<evidence type="ECO:0000256" key="3">
    <source>
        <dbReference type="ARBA" id="ARBA00004991"/>
    </source>
</evidence>
<dbReference type="GO" id="GO:0005789">
    <property type="term" value="C:endoplasmic reticulum membrane"/>
    <property type="evidence" value="ECO:0007669"/>
    <property type="project" value="TreeGrafter"/>
</dbReference>
<keyword evidence="6" id="KW-0521">NADP</keyword>
<dbReference type="InterPro" id="IPR002347">
    <property type="entry name" value="SDR_fam"/>
</dbReference>
<dbReference type="AlphaFoldDB" id="A0A4P6XVR4"/>
<evidence type="ECO:0000256" key="1">
    <source>
        <dbReference type="ARBA" id="ARBA00004240"/>
    </source>
</evidence>
<dbReference type="STRING" id="2163413.A0A4P6XVR4"/>
<dbReference type="Proteomes" id="UP000292447">
    <property type="component" value="Chromosome VI"/>
</dbReference>
<comment type="similarity">
    <text evidence="4">Belongs to the short-chain dehydrogenases/reductases (SDR) family.</text>
</comment>
<dbReference type="EMBL" id="CP034461">
    <property type="protein sequence ID" value="QBM90646.1"/>
    <property type="molecule type" value="Genomic_DNA"/>
</dbReference>
<keyword evidence="9" id="KW-0443">Lipid metabolism</keyword>
<dbReference type="PANTHER" id="PTHR43550:SF3">
    <property type="entry name" value="3-KETODIHYDROSPHINGOSINE REDUCTASE"/>
    <property type="match status" value="1"/>
</dbReference>
<evidence type="ECO:0000256" key="8">
    <source>
        <dbReference type="ARBA" id="ARBA00023002"/>
    </source>
</evidence>
<evidence type="ECO:0000256" key="15">
    <source>
        <dbReference type="ARBA" id="ARBA00048930"/>
    </source>
</evidence>
<evidence type="ECO:0000256" key="9">
    <source>
        <dbReference type="ARBA" id="ARBA00023098"/>
    </source>
</evidence>
<evidence type="ECO:0000256" key="12">
    <source>
        <dbReference type="ARBA" id="ARBA00029797"/>
    </source>
</evidence>
<proteinExistence type="inferred from homology"/>
<keyword evidence="18" id="KW-1185">Reference proteome</keyword>
<evidence type="ECO:0000256" key="13">
    <source>
        <dbReference type="ARBA" id="ARBA00032891"/>
    </source>
</evidence>
<dbReference type="SUPFAM" id="SSF51735">
    <property type="entry name" value="NAD(P)-binding Rossmann-fold domains"/>
    <property type="match status" value="1"/>
</dbReference>
<gene>
    <name evidence="17" type="primary">MPUL0F02300</name>
    <name evidence="17" type="ORF">METSCH_F02300</name>
</gene>
<sequence>MWFSRSHFQPAGKTALIVGASQGVGADLALRLYEQNCSVVLVARTESKLQAQVARVQANLENQTRRSDLVNATASYEVCDVANYSACEQMWQCLLQKGIDPDFIFCCAGLSIPKLFGDLSGDELSSGINTNYLTAANTVHAGHKAILEKNGQITPAEYKPRHIVLFSSTVASFPFIGYAQYAPCKAALSSLSIILRQELVSYNYRVSCVYPGNFESEGYTEEQKTKPEITKKIEGASVAIPSLQCCDIVLDRLAKGYDSIYTDFIGWVLALSVLGVTPRCWGLFQIIVSLVFLIVAPIANLFIYMDIKASFKGTGEKKDPANQKKEE</sequence>
<comment type="subcellular location">
    <subcellularLocation>
        <location evidence="1">Endoplasmic reticulum</location>
    </subcellularLocation>
</comment>
<dbReference type="CDD" id="cd08939">
    <property type="entry name" value="KDSR-like_SDR_c"/>
    <property type="match status" value="1"/>
</dbReference>
<keyword evidence="16" id="KW-0472">Membrane</keyword>
<feature type="transmembrane region" description="Helical" evidence="16">
    <location>
        <begin position="283"/>
        <end position="303"/>
    </location>
</feature>
<keyword evidence="16" id="KW-0812">Transmembrane</keyword>
<comment type="pathway">
    <text evidence="3">Sphingolipid metabolism.</text>
</comment>
<evidence type="ECO:0000256" key="14">
    <source>
        <dbReference type="ARBA" id="ARBA00044737"/>
    </source>
</evidence>
<evidence type="ECO:0000313" key="18">
    <source>
        <dbReference type="Proteomes" id="UP000292447"/>
    </source>
</evidence>
<accession>A0A4P6XVR4</accession>
<evidence type="ECO:0000256" key="2">
    <source>
        <dbReference type="ARBA" id="ARBA00004760"/>
    </source>
</evidence>
<dbReference type="PANTHER" id="PTHR43550">
    <property type="entry name" value="3-KETODIHYDROSPHINGOSINE REDUCTASE"/>
    <property type="match status" value="1"/>
</dbReference>
<dbReference type="EC" id="1.1.1.102" evidence="10"/>
<dbReference type="Gene3D" id="3.40.50.720">
    <property type="entry name" value="NAD(P)-binding Rossmann-like Domain"/>
    <property type="match status" value="1"/>
</dbReference>
<comment type="pathway">
    <text evidence="2">Lipid metabolism; sphingolipid metabolism.</text>
</comment>
<dbReference type="UniPathway" id="UPA00222"/>
<protein>
    <recommendedName>
        <fullName evidence="11">3-ketodihydrosphingosine reductase TSC10</fullName>
        <ecNumber evidence="10">1.1.1.102</ecNumber>
    </recommendedName>
    <alternativeName>
        <fullName evidence="13">3-dehydrosphinganine reductase</fullName>
    </alternativeName>
    <alternativeName>
        <fullName evidence="12">KDS reductase</fullName>
    </alternativeName>
</protein>
<dbReference type="PRINTS" id="PR00081">
    <property type="entry name" value="GDHRDH"/>
</dbReference>
<evidence type="ECO:0000256" key="11">
    <source>
        <dbReference type="ARBA" id="ARBA00026241"/>
    </source>
</evidence>
<reference evidence="18" key="1">
    <citation type="submission" date="2019-03" db="EMBL/GenBank/DDBJ databases">
        <title>Snf2 controls pulcherriminic acid biosynthesis and connects pigmentation and antifungal activity of the yeast Metschnikowia pulcherrima.</title>
        <authorList>
            <person name="Gore-Lloyd D."/>
            <person name="Sumann I."/>
            <person name="Brachmann A.O."/>
            <person name="Schneeberger K."/>
            <person name="Ortiz-Merino R.A."/>
            <person name="Moreno-Beltran M."/>
            <person name="Schlaefli M."/>
            <person name="Kirner P."/>
            <person name="Santos Kron A."/>
            <person name="Wolfe K.H."/>
            <person name="Piel J."/>
            <person name="Ahrens C.H."/>
            <person name="Henk D."/>
            <person name="Freimoser F.M."/>
        </authorList>
    </citation>
    <scope>NUCLEOTIDE SEQUENCE [LARGE SCALE GENOMIC DNA]</scope>
    <source>
        <strain evidence="18">APC 1.2</strain>
    </source>
</reference>
<evidence type="ECO:0000256" key="16">
    <source>
        <dbReference type="SAM" id="Phobius"/>
    </source>
</evidence>
<keyword evidence="16" id="KW-1133">Transmembrane helix</keyword>
<name>A0A4P6XVR4_9ASCO</name>
<dbReference type="InterPro" id="IPR036291">
    <property type="entry name" value="NAD(P)-bd_dom_sf"/>
</dbReference>
<comment type="function">
    <text evidence="14">Catalyzes the reduction of 3'-oxosphinganine (3-ketodihydrosphingosine/KDS) to sphinganine (dihydrosphingosine/DHS), the second step of de novo sphingolipid biosynthesis.</text>
</comment>
<dbReference type="GO" id="GO:0006666">
    <property type="term" value="P:3-keto-sphinganine metabolic process"/>
    <property type="evidence" value="ECO:0007669"/>
    <property type="project" value="InterPro"/>
</dbReference>
<dbReference type="GO" id="GO:0047560">
    <property type="term" value="F:3-dehydrosphinganine reductase activity"/>
    <property type="evidence" value="ECO:0007669"/>
    <property type="project" value="UniProtKB-EC"/>
</dbReference>